<dbReference type="OrthoDB" id="1652964at2759"/>
<keyword evidence="3" id="KW-0418">Kinase</keyword>
<organism evidence="5 6">
    <name type="scientific">Pogonomyrmex barbatus</name>
    <name type="common">red harvester ant</name>
    <dbReference type="NCBI Taxonomy" id="144034"/>
    <lineage>
        <taxon>Eukaryota</taxon>
        <taxon>Metazoa</taxon>
        <taxon>Ecdysozoa</taxon>
        <taxon>Arthropoda</taxon>
        <taxon>Hexapoda</taxon>
        <taxon>Insecta</taxon>
        <taxon>Pterygota</taxon>
        <taxon>Neoptera</taxon>
        <taxon>Endopterygota</taxon>
        <taxon>Hymenoptera</taxon>
        <taxon>Apocrita</taxon>
        <taxon>Aculeata</taxon>
        <taxon>Formicoidea</taxon>
        <taxon>Formicidae</taxon>
        <taxon>Myrmicinae</taxon>
        <taxon>Pogonomyrmex</taxon>
    </lineage>
</organism>
<evidence type="ECO:0000256" key="4">
    <source>
        <dbReference type="ARBA" id="ARBA00022842"/>
    </source>
</evidence>
<dbReference type="Gene3D" id="3.30.70.890">
    <property type="entry name" value="GHMP kinase, C-terminal domain"/>
    <property type="match status" value="1"/>
</dbReference>
<dbReference type="PANTHER" id="PTHR43290:SF2">
    <property type="entry name" value="MEVALONATE KINASE"/>
    <property type="match status" value="1"/>
</dbReference>
<sequence length="238" mass="28048">MVCLAACFWRWSLLQKGIVRYTFDSQDCINIRRHVWRCEKIVYNFKSMINNFVTIYGVMVMYKDEIDMFTLDKMRPIKILIVDSNINQKTDQLIIDQLKMEKLGQYVDSIITRAALDKSFEAIEQVFQKFRKEDQKRNDNFLAGLLSLDSYVKILDFINMNQSVLKARGLSNRNINFIWAIARKYSVGCKMISNGGYMLIFTLPHVMDYDIPLLKDELVFYNYRVIETTMSCDGVRIE</sequence>
<dbReference type="GO" id="GO:0019287">
    <property type="term" value="P:isopentenyl diphosphate biosynthetic process, mevalonate pathway"/>
    <property type="evidence" value="ECO:0007669"/>
    <property type="project" value="TreeGrafter"/>
</dbReference>
<dbReference type="RefSeq" id="XP_011646524.1">
    <property type="nucleotide sequence ID" value="XM_011648222.1"/>
</dbReference>
<accession>A0A6I9WRN3</accession>
<dbReference type="InterPro" id="IPR036554">
    <property type="entry name" value="GHMP_kinase_C_sf"/>
</dbReference>
<evidence type="ECO:0000256" key="2">
    <source>
        <dbReference type="ARBA" id="ARBA00022679"/>
    </source>
</evidence>
<dbReference type="InterPro" id="IPR006205">
    <property type="entry name" value="Mev_gal_kin"/>
</dbReference>
<dbReference type="GO" id="GO:0006695">
    <property type="term" value="P:cholesterol biosynthetic process"/>
    <property type="evidence" value="ECO:0007669"/>
    <property type="project" value="TreeGrafter"/>
</dbReference>
<dbReference type="GeneID" id="105433102"/>
<evidence type="ECO:0000313" key="5">
    <source>
        <dbReference type="Proteomes" id="UP000504615"/>
    </source>
</evidence>
<keyword evidence="1" id="KW-0963">Cytoplasm</keyword>
<dbReference type="GO" id="GO:0005524">
    <property type="term" value="F:ATP binding"/>
    <property type="evidence" value="ECO:0007669"/>
    <property type="project" value="InterPro"/>
</dbReference>
<evidence type="ECO:0000256" key="3">
    <source>
        <dbReference type="ARBA" id="ARBA00022777"/>
    </source>
</evidence>
<gene>
    <name evidence="6" type="primary">LOC105433102</name>
</gene>
<dbReference type="KEGG" id="pbar:105433102"/>
<evidence type="ECO:0000256" key="1">
    <source>
        <dbReference type="ARBA" id="ARBA00022490"/>
    </source>
</evidence>
<dbReference type="SUPFAM" id="SSF55060">
    <property type="entry name" value="GHMP Kinase, C-terminal domain"/>
    <property type="match status" value="1"/>
</dbReference>
<protein>
    <submittedName>
        <fullName evidence="6">Uncharacterized protein LOC105433102</fullName>
    </submittedName>
</protein>
<dbReference type="Gene3D" id="3.30.230.10">
    <property type="match status" value="1"/>
</dbReference>
<reference evidence="6" key="1">
    <citation type="submission" date="2025-08" db="UniProtKB">
        <authorList>
            <consortium name="RefSeq"/>
        </authorList>
    </citation>
    <scope>IDENTIFICATION</scope>
</reference>
<keyword evidence="2" id="KW-0808">Transferase</keyword>
<dbReference type="Proteomes" id="UP000504615">
    <property type="component" value="Unplaced"/>
</dbReference>
<keyword evidence="4" id="KW-0460">Magnesium</keyword>
<name>A0A6I9WRN3_9HYME</name>
<dbReference type="GO" id="GO:0004496">
    <property type="term" value="F:mevalonate kinase activity"/>
    <property type="evidence" value="ECO:0007669"/>
    <property type="project" value="InterPro"/>
</dbReference>
<dbReference type="InterPro" id="IPR014721">
    <property type="entry name" value="Ribsml_uS5_D2-typ_fold_subgr"/>
</dbReference>
<dbReference type="GO" id="GO:0005829">
    <property type="term" value="C:cytosol"/>
    <property type="evidence" value="ECO:0007669"/>
    <property type="project" value="TreeGrafter"/>
</dbReference>
<dbReference type="PANTHER" id="PTHR43290">
    <property type="entry name" value="MEVALONATE KINASE"/>
    <property type="match status" value="1"/>
</dbReference>
<dbReference type="AlphaFoldDB" id="A0A6I9WRN3"/>
<keyword evidence="5" id="KW-1185">Reference proteome</keyword>
<evidence type="ECO:0000313" key="6">
    <source>
        <dbReference type="RefSeq" id="XP_011646524.1"/>
    </source>
</evidence>
<proteinExistence type="predicted"/>